<reference evidence="2 3" key="1">
    <citation type="journal article" date="2012" name="Proc. Natl. Acad. Sci. U.S.A.">
        <title>Comparative genomics of Ceriporiopsis subvermispora and Phanerochaete chrysosporium provide insight into selective ligninolysis.</title>
        <authorList>
            <person name="Fernandez-Fueyo E."/>
            <person name="Ruiz-Duenas F.J."/>
            <person name="Ferreira P."/>
            <person name="Floudas D."/>
            <person name="Hibbett D.S."/>
            <person name="Canessa P."/>
            <person name="Larrondo L.F."/>
            <person name="James T.Y."/>
            <person name="Seelenfreund D."/>
            <person name="Lobos S."/>
            <person name="Polanco R."/>
            <person name="Tello M."/>
            <person name="Honda Y."/>
            <person name="Watanabe T."/>
            <person name="Watanabe T."/>
            <person name="Ryu J.S."/>
            <person name="Kubicek C.P."/>
            <person name="Schmoll M."/>
            <person name="Gaskell J."/>
            <person name="Hammel K.E."/>
            <person name="St John F.J."/>
            <person name="Vanden Wymelenberg A."/>
            <person name="Sabat G."/>
            <person name="Splinter BonDurant S."/>
            <person name="Syed K."/>
            <person name="Yadav J.S."/>
            <person name="Doddapaneni H."/>
            <person name="Subramanian V."/>
            <person name="Lavin J.L."/>
            <person name="Oguiza J.A."/>
            <person name="Perez G."/>
            <person name="Pisabarro A.G."/>
            <person name="Ramirez L."/>
            <person name="Santoyo F."/>
            <person name="Master E."/>
            <person name="Coutinho P.M."/>
            <person name="Henrissat B."/>
            <person name="Lombard V."/>
            <person name="Magnuson J.K."/>
            <person name="Kuees U."/>
            <person name="Hori C."/>
            <person name="Igarashi K."/>
            <person name="Samejima M."/>
            <person name="Held B.W."/>
            <person name="Barry K.W."/>
            <person name="LaButti K.M."/>
            <person name="Lapidus A."/>
            <person name="Lindquist E.A."/>
            <person name="Lucas S.M."/>
            <person name="Riley R."/>
            <person name="Salamov A.A."/>
            <person name="Hoffmeister D."/>
            <person name="Schwenk D."/>
            <person name="Hadar Y."/>
            <person name="Yarden O."/>
            <person name="de Vries R.P."/>
            <person name="Wiebenga A."/>
            <person name="Stenlid J."/>
            <person name="Eastwood D."/>
            <person name="Grigoriev I.V."/>
            <person name="Berka R.M."/>
            <person name="Blanchette R.A."/>
            <person name="Kersten P."/>
            <person name="Martinez A.T."/>
            <person name="Vicuna R."/>
            <person name="Cullen D."/>
        </authorList>
    </citation>
    <scope>NUCLEOTIDE SEQUENCE [LARGE SCALE GENOMIC DNA]</scope>
    <source>
        <strain evidence="2 3">B</strain>
    </source>
</reference>
<protein>
    <submittedName>
        <fullName evidence="2">Uncharacterized protein</fullName>
    </submittedName>
</protein>
<evidence type="ECO:0000313" key="3">
    <source>
        <dbReference type="Proteomes" id="UP000016930"/>
    </source>
</evidence>
<dbReference type="AlphaFoldDB" id="M2QEV3"/>
<dbReference type="STRING" id="914234.M2QEV3"/>
<keyword evidence="3" id="KW-1185">Reference proteome</keyword>
<keyword evidence="1" id="KW-1133">Transmembrane helix</keyword>
<feature type="transmembrane region" description="Helical" evidence="1">
    <location>
        <begin position="86"/>
        <end position="107"/>
    </location>
</feature>
<keyword evidence="1" id="KW-0812">Transmembrane</keyword>
<evidence type="ECO:0000256" key="1">
    <source>
        <dbReference type="SAM" id="Phobius"/>
    </source>
</evidence>
<feature type="transmembrane region" description="Helical" evidence="1">
    <location>
        <begin position="195"/>
        <end position="222"/>
    </location>
</feature>
<dbReference type="Proteomes" id="UP000016930">
    <property type="component" value="Unassembled WGS sequence"/>
</dbReference>
<name>M2QEV3_CERS8</name>
<accession>M2QEV3</accession>
<sequence length="339" mass="37691">MMKHWTTNEAIASQGGVWRDFVYGLFGLYAWELVISMDFDWAYMTRKRAFRWPLVFYFSNRYLMLGTFVGVVLWTNLTNPVDCLALYTSVQVFANLSLGLSGINLSLRTMAVWNMSRYVIAPLVLMIIGQLTLLLVSAIPLSVEYAEHDGCITYGDNVVILTAIVYTMCENFIILVLTAWGLVSQLGRLGSSQIATIIFTDGLIFFLIAFTVEAVAVVFILLDLNPVMQTMANILPTTISSVVACRAVRRLANYTQGEAEALGASRGTPGRTGQRGTMALMNDDARLNVLVHCETHVQTHVLPPEPAVLKYDLGESPTKRSLLSDLEANEVIEIKRPDF</sequence>
<dbReference type="EMBL" id="KB445800">
    <property type="protein sequence ID" value="EMD35583.1"/>
    <property type="molecule type" value="Genomic_DNA"/>
</dbReference>
<feature type="transmembrane region" description="Helical" evidence="1">
    <location>
        <begin position="54"/>
        <end position="74"/>
    </location>
</feature>
<gene>
    <name evidence="2" type="ORF">CERSUDRAFT_139418</name>
</gene>
<feature type="transmembrane region" description="Helical" evidence="1">
    <location>
        <begin position="119"/>
        <end position="139"/>
    </location>
</feature>
<proteinExistence type="predicted"/>
<organism evidence="2 3">
    <name type="scientific">Ceriporiopsis subvermispora (strain B)</name>
    <name type="common">White-rot fungus</name>
    <name type="synonym">Gelatoporia subvermispora</name>
    <dbReference type="NCBI Taxonomy" id="914234"/>
    <lineage>
        <taxon>Eukaryota</taxon>
        <taxon>Fungi</taxon>
        <taxon>Dikarya</taxon>
        <taxon>Basidiomycota</taxon>
        <taxon>Agaricomycotina</taxon>
        <taxon>Agaricomycetes</taxon>
        <taxon>Polyporales</taxon>
        <taxon>Gelatoporiaceae</taxon>
        <taxon>Gelatoporia</taxon>
    </lineage>
</organism>
<feature type="transmembrane region" description="Helical" evidence="1">
    <location>
        <begin position="159"/>
        <end position="183"/>
    </location>
</feature>
<evidence type="ECO:0000313" key="2">
    <source>
        <dbReference type="EMBL" id="EMD35583.1"/>
    </source>
</evidence>
<dbReference type="OrthoDB" id="3197626at2759"/>
<dbReference type="HOGENOM" id="CLU_059054_1_1_1"/>
<keyword evidence="1" id="KW-0472">Membrane</keyword>